<dbReference type="AlphaFoldDB" id="A0AAN8F544"/>
<reference evidence="3 4" key="1">
    <citation type="submission" date="2019-10" db="EMBL/GenBank/DDBJ databases">
        <title>Assembly and Annotation for the nematode Trichostrongylus colubriformis.</title>
        <authorList>
            <person name="Martin J."/>
        </authorList>
    </citation>
    <scope>NUCLEOTIDE SEQUENCE [LARGE SCALE GENOMIC DNA]</scope>
    <source>
        <strain evidence="3">G859</strain>
        <tissue evidence="3">Whole worm</tissue>
    </source>
</reference>
<dbReference type="Proteomes" id="UP001331761">
    <property type="component" value="Unassembled WGS sequence"/>
</dbReference>
<dbReference type="EMBL" id="WIXE01024945">
    <property type="protein sequence ID" value="KAK5965158.1"/>
    <property type="molecule type" value="Genomic_DNA"/>
</dbReference>
<feature type="compositionally biased region" description="Basic and acidic residues" evidence="1">
    <location>
        <begin position="146"/>
        <end position="163"/>
    </location>
</feature>
<feature type="chain" id="PRO_5042985429" evidence="2">
    <location>
        <begin position="22"/>
        <end position="325"/>
    </location>
</feature>
<organism evidence="3 4">
    <name type="scientific">Trichostrongylus colubriformis</name>
    <name type="common">Black scour worm</name>
    <dbReference type="NCBI Taxonomy" id="6319"/>
    <lineage>
        <taxon>Eukaryota</taxon>
        <taxon>Metazoa</taxon>
        <taxon>Ecdysozoa</taxon>
        <taxon>Nematoda</taxon>
        <taxon>Chromadorea</taxon>
        <taxon>Rhabditida</taxon>
        <taxon>Rhabditina</taxon>
        <taxon>Rhabditomorpha</taxon>
        <taxon>Strongyloidea</taxon>
        <taxon>Trichostrongylidae</taxon>
        <taxon>Trichostrongylus</taxon>
    </lineage>
</organism>
<feature type="signal peptide" evidence="2">
    <location>
        <begin position="1"/>
        <end position="21"/>
    </location>
</feature>
<feature type="compositionally biased region" description="Basic residues" evidence="1">
    <location>
        <begin position="195"/>
        <end position="206"/>
    </location>
</feature>
<accession>A0AAN8F544</accession>
<evidence type="ECO:0000313" key="3">
    <source>
        <dbReference type="EMBL" id="KAK5965158.1"/>
    </source>
</evidence>
<sequence length="325" mass="38278">MQFRNAVLVVLVVVLVMGADGARDRSRKKNRDKQKSAETESALEDESRRGFGESEGLSEKARERNRERERERERGMGMGEKEKEEESSEEKDDDKKEKNATDSKEVVIPQARLRRSREFDAFFEYDRMRRSSDRNDGTSLIHSHKKSSELNEGKHIPLDEVQNKHHHSKQRSRRALEHGEVKELDYGNPEPLNRNHSHSKQHRMKRWPLPGKQAHHGRTHKKLRVRDKKKNTDAANHHRAMRIRRAEMAEEQKKEEEKKKHFQKHTVKDSSSSESKEENGKMQRRIRSLVTHELIPKGNPPYETQSEEALERDKTLKSLYPSQFF</sequence>
<proteinExistence type="predicted"/>
<feature type="region of interest" description="Disordered" evidence="1">
    <location>
        <begin position="20"/>
        <end position="111"/>
    </location>
</feature>
<evidence type="ECO:0000256" key="2">
    <source>
        <dbReference type="SAM" id="SignalP"/>
    </source>
</evidence>
<keyword evidence="4" id="KW-1185">Reference proteome</keyword>
<feature type="compositionally biased region" description="Basic residues" evidence="1">
    <location>
        <begin position="164"/>
        <end position="173"/>
    </location>
</feature>
<gene>
    <name evidence="3" type="ORF">GCK32_001022</name>
</gene>
<comment type="caution">
    <text evidence="3">The sequence shown here is derived from an EMBL/GenBank/DDBJ whole genome shotgun (WGS) entry which is preliminary data.</text>
</comment>
<feature type="compositionally biased region" description="Basic residues" evidence="1">
    <location>
        <begin position="213"/>
        <end position="229"/>
    </location>
</feature>
<evidence type="ECO:0000313" key="4">
    <source>
        <dbReference type="Proteomes" id="UP001331761"/>
    </source>
</evidence>
<feature type="compositionally biased region" description="Basic and acidic residues" evidence="1">
    <location>
        <begin position="174"/>
        <end position="185"/>
    </location>
</feature>
<name>A0AAN8F544_TRICO</name>
<keyword evidence="2" id="KW-0732">Signal</keyword>
<feature type="region of interest" description="Disordered" evidence="1">
    <location>
        <begin position="131"/>
        <end position="325"/>
    </location>
</feature>
<feature type="compositionally biased region" description="Basic and acidic residues" evidence="1">
    <location>
        <begin position="93"/>
        <end position="105"/>
    </location>
</feature>
<protein>
    <submittedName>
        <fullName evidence="3">Uncharacterized protein</fullName>
    </submittedName>
</protein>
<feature type="compositionally biased region" description="Basic and acidic residues" evidence="1">
    <location>
        <begin position="244"/>
        <end position="259"/>
    </location>
</feature>
<evidence type="ECO:0000256" key="1">
    <source>
        <dbReference type="SAM" id="MobiDB-lite"/>
    </source>
</evidence>
<feature type="compositionally biased region" description="Basic and acidic residues" evidence="1">
    <location>
        <begin position="45"/>
        <end position="84"/>
    </location>
</feature>